<dbReference type="AlphaFoldDB" id="A0A5B7DNF3"/>
<dbReference type="Proteomes" id="UP000324222">
    <property type="component" value="Unassembled WGS sequence"/>
</dbReference>
<sequence length="32" mass="3663">MDKDFSGFRDKRSRSDVESNGQIEQTDNGKQS</sequence>
<feature type="compositionally biased region" description="Polar residues" evidence="1">
    <location>
        <begin position="18"/>
        <end position="32"/>
    </location>
</feature>
<protein>
    <submittedName>
        <fullName evidence="2">Uncharacterized protein</fullName>
    </submittedName>
</protein>
<feature type="region of interest" description="Disordered" evidence="1">
    <location>
        <begin position="1"/>
        <end position="32"/>
    </location>
</feature>
<feature type="compositionally biased region" description="Basic and acidic residues" evidence="1">
    <location>
        <begin position="1"/>
        <end position="17"/>
    </location>
</feature>
<comment type="caution">
    <text evidence="2">The sequence shown here is derived from an EMBL/GenBank/DDBJ whole genome shotgun (WGS) entry which is preliminary data.</text>
</comment>
<dbReference type="EMBL" id="VSRR010001151">
    <property type="protein sequence ID" value="MPC22978.1"/>
    <property type="molecule type" value="Genomic_DNA"/>
</dbReference>
<organism evidence="2 3">
    <name type="scientific">Portunus trituberculatus</name>
    <name type="common">Swimming crab</name>
    <name type="synonym">Neptunus trituberculatus</name>
    <dbReference type="NCBI Taxonomy" id="210409"/>
    <lineage>
        <taxon>Eukaryota</taxon>
        <taxon>Metazoa</taxon>
        <taxon>Ecdysozoa</taxon>
        <taxon>Arthropoda</taxon>
        <taxon>Crustacea</taxon>
        <taxon>Multicrustacea</taxon>
        <taxon>Malacostraca</taxon>
        <taxon>Eumalacostraca</taxon>
        <taxon>Eucarida</taxon>
        <taxon>Decapoda</taxon>
        <taxon>Pleocyemata</taxon>
        <taxon>Brachyura</taxon>
        <taxon>Eubrachyura</taxon>
        <taxon>Portunoidea</taxon>
        <taxon>Portunidae</taxon>
        <taxon>Portuninae</taxon>
        <taxon>Portunus</taxon>
    </lineage>
</organism>
<evidence type="ECO:0000256" key="1">
    <source>
        <dbReference type="SAM" id="MobiDB-lite"/>
    </source>
</evidence>
<evidence type="ECO:0000313" key="3">
    <source>
        <dbReference type="Proteomes" id="UP000324222"/>
    </source>
</evidence>
<keyword evidence="3" id="KW-1185">Reference proteome</keyword>
<reference evidence="2 3" key="1">
    <citation type="submission" date="2019-05" db="EMBL/GenBank/DDBJ databases">
        <title>Another draft genome of Portunus trituberculatus and its Hox gene families provides insights of decapod evolution.</title>
        <authorList>
            <person name="Jeong J.-H."/>
            <person name="Song I."/>
            <person name="Kim S."/>
            <person name="Choi T."/>
            <person name="Kim D."/>
            <person name="Ryu S."/>
            <person name="Kim W."/>
        </authorList>
    </citation>
    <scope>NUCLEOTIDE SEQUENCE [LARGE SCALE GENOMIC DNA]</scope>
    <source>
        <tissue evidence="2">Muscle</tissue>
    </source>
</reference>
<accession>A0A5B7DNF3</accession>
<evidence type="ECO:0000313" key="2">
    <source>
        <dbReference type="EMBL" id="MPC22978.1"/>
    </source>
</evidence>
<gene>
    <name evidence="2" type="ORF">E2C01_016010</name>
</gene>
<proteinExistence type="predicted"/>
<name>A0A5B7DNF3_PORTR</name>